<accession>A0ABS5W3K9</accession>
<sequence length="187" mass="21491">MPRQQKLKVFRTPIGFHDAYVAAPSRKAALEAWGSDSDLFARGIAEPVTDPELAREFLEHPGKVIRRLRGTEAEQIAALPRRSPSKHPAAPSNRKAAEIEAPKLKATRSVKPRPRPDRTALSQAERQLADAEDRHQKEIRVLAQREAKLLHERRELERQHDRERDKLQRELATTKRAFEKALRKWQG</sequence>
<reference evidence="2 3" key="1">
    <citation type="submission" date="2021-05" db="EMBL/GenBank/DDBJ databases">
        <title>Croceibacterium sp. LX-88 genome sequence.</title>
        <authorList>
            <person name="Luo X."/>
        </authorList>
    </citation>
    <scope>NUCLEOTIDE SEQUENCE [LARGE SCALE GENOMIC DNA]</scope>
    <source>
        <strain evidence="2 3">LX-88</strain>
    </source>
</reference>
<gene>
    <name evidence="2" type="ORF">KK137_08390</name>
</gene>
<feature type="region of interest" description="Disordered" evidence="1">
    <location>
        <begin position="75"/>
        <end position="136"/>
    </location>
</feature>
<proteinExistence type="predicted"/>
<dbReference type="RefSeq" id="WP_214535673.1">
    <property type="nucleotide sequence ID" value="NZ_JAHFVK010000001.1"/>
</dbReference>
<dbReference type="EMBL" id="JAHFVK010000001">
    <property type="protein sequence ID" value="MBT2134348.1"/>
    <property type="molecule type" value="Genomic_DNA"/>
</dbReference>
<organism evidence="2 3">
    <name type="scientific">Croceibacterium selenioxidans</name>
    <dbReference type="NCBI Taxonomy" id="2838833"/>
    <lineage>
        <taxon>Bacteria</taxon>
        <taxon>Pseudomonadati</taxon>
        <taxon>Pseudomonadota</taxon>
        <taxon>Alphaproteobacteria</taxon>
        <taxon>Sphingomonadales</taxon>
        <taxon>Erythrobacteraceae</taxon>
        <taxon>Croceibacterium</taxon>
    </lineage>
</organism>
<dbReference type="Proteomes" id="UP000811255">
    <property type="component" value="Unassembled WGS sequence"/>
</dbReference>
<comment type="caution">
    <text evidence="2">The sequence shown here is derived from an EMBL/GenBank/DDBJ whole genome shotgun (WGS) entry which is preliminary data.</text>
</comment>
<evidence type="ECO:0000313" key="3">
    <source>
        <dbReference type="Proteomes" id="UP000811255"/>
    </source>
</evidence>
<evidence type="ECO:0000256" key="1">
    <source>
        <dbReference type="SAM" id="MobiDB-lite"/>
    </source>
</evidence>
<keyword evidence="3" id="KW-1185">Reference proteome</keyword>
<name>A0ABS5W3K9_9SPHN</name>
<feature type="compositionally biased region" description="Basic and acidic residues" evidence="1">
    <location>
        <begin position="127"/>
        <end position="136"/>
    </location>
</feature>
<evidence type="ECO:0008006" key="4">
    <source>
        <dbReference type="Google" id="ProtNLM"/>
    </source>
</evidence>
<protein>
    <recommendedName>
        <fullName evidence="4">Cell envelope biogenesis protein TolA</fullName>
    </recommendedName>
</protein>
<evidence type="ECO:0000313" key="2">
    <source>
        <dbReference type="EMBL" id="MBT2134348.1"/>
    </source>
</evidence>